<gene>
    <name evidence="6" type="ordered locus">Thicy_1252</name>
</gene>
<evidence type="ECO:0000256" key="1">
    <source>
        <dbReference type="ARBA" id="ARBA00009369"/>
    </source>
</evidence>
<dbReference type="InterPro" id="IPR042177">
    <property type="entry name" value="Cell/Rod_1"/>
</dbReference>
<evidence type="ECO:0000313" key="6">
    <source>
        <dbReference type="EMBL" id="AEG32019.1"/>
    </source>
</evidence>
<dbReference type="eggNOG" id="COG1792">
    <property type="taxonomic scope" value="Bacteria"/>
</dbReference>
<dbReference type="STRING" id="717773.Thicy_1252"/>
<dbReference type="OrthoDB" id="9808025at2"/>
<evidence type="ECO:0000256" key="2">
    <source>
        <dbReference type="ARBA" id="ARBA00013855"/>
    </source>
</evidence>
<evidence type="ECO:0000256" key="3">
    <source>
        <dbReference type="ARBA" id="ARBA00022960"/>
    </source>
</evidence>
<keyword evidence="7" id="KW-1185">Reference proteome</keyword>
<dbReference type="Gene3D" id="2.40.10.350">
    <property type="entry name" value="Rod shape-determining protein MreC, domain 2"/>
    <property type="match status" value="1"/>
</dbReference>
<evidence type="ECO:0000256" key="4">
    <source>
        <dbReference type="ARBA" id="ARBA00032089"/>
    </source>
</evidence>
<dbReference type="InterPro" id="IPR007221">
    <property type="entry name" value="MreC"/>
</dbReference>
<dbReference type="KEGG" id="tcy:Thicy_1252"/>
<name>F6D992_THICA</name>
<proteinExistence type="inferred from homology"/>
<dbReference type="HOGENOM" id="CLU_042663_2_0_6"/>
<dbReference type="EMBL" id="CP002776">
    <property type="protein sequence ID" value="AEG32019.1"/>
    <property type="molecule type" value="Genomic_DNA"/>
</dbReference>
<keyword evidence="3" id="KW-0133">Cell shape</keyword>
<sequence>MVFDYYGQYSGQARSILVTALEPVERVASVPFSLHAWYLNTSSEQSELRNDLLQLRSENLILRNRLTQLDTTQHELERLQRLLGTTGRMGHYDLQIASVIQFSITPLTEYKTLNKGLLDGVKLQQPVVDADGVVGQISHVTPFKSRVLLISDPNHQVSVRNLRTGARGILTGMGQGMTQLHFMSANSSVRVDDILVTSGLEQLFPSGYPIARVVSVDHYPGESYLTITADPVANLHNSYEVLIIERSSQ</sequence>
<dbReference type="InterPro" id="IPR055342">
    <property type="entry name" value="MreC_beta-barrel_core"/>
</dbReference>
<dbReference type="NCBIfam" id="TIGR00219">
    <property type="entry name" value="mreC"/>
    <property type="match status" value="1"/>
</dbReference>
<dbReference type="GO" id="GO:0008360">
    <property type="term" value="P:regulation of cell shape"/>
    <property type="evidence" value="ECO:0007669"/>
    <property type="project" value="UniProtKB-KW"/>
</dbReference>
<dbReference type="GO" id="GO:0005886">
    <property type="term" value="C:plasma membrane"/>
    <property type="evidence" value="ECO:0007669"/>
    <property type="project" value="TreeGrafter"/>
</dbReference>
<dbReference type="PANTHER" id="PTHR34138:SF1">
    <property type="entry name" value="CELL SHAPE-DETERMINING PROTEIN MREC"/>
    <property type="match status" value="1"/>
</dbReference>
<dbReference type="PANTHER" id="PTHR34138">
    <property type="entry name" value="CELL SHAPE-DETERMINING PROTEIN MREC"/>
    <property type="match status" value="1"/>
</dbReference>
<dbReference type="PIRSF" id="PIRSF038471">
    <property type="entry name" value="MreC"/>
    <property type="match status" value="1"/>
</dbReference>
<dbReference type="AlphaFoldDB" id="F6D992"/>
<dbReference type="Proteomes" id="UP000009232">
    <property type="component" value="Chromosome"/>
</dbReference>
<dbReference type="Pfam" id="PF04085">
    <property type="entry name" value="MreC"/>
    <property type="match status" value="1"/>
</dbReference>
<evidence type="ECO:0000259" key="5">
    <source>
        <dbReference type="Pfam" id="PF04085"/>
    </source>
</evidence>
<dbReference type="InterPro" id="IPR042175">
    <property type="entry name" value="Cell/Rod_MreC_2"/>
</dbReference>
<protein>
    <recommendedName>
        <fullName evidence="2">Cell shape-determining protein MreC</fullName>
    </recommendedName>
    <alternativeName>
        <fullName evidence="4">Cell shape protein MreC</fullName>
    </alternativeName>
</protein>
<accession>F6D992</accession>
<organism evidence="6 7">
    <name type="scientific">Thiomicrospira cyclica (strain DSM 14477 / JCM 11371 / ALM1)</name>
    <name type="common">Thioalkalimicrobium cyclicum</name>
    <dbReference type="NCBI Taxonomy" id="717773"/>
    <lineage>
        <taxon>Bacteria</taxon>
        <taxon>Pseudomonadati</taxon>
        <taxon>Pseudomonadota</taxon>
        <taxon>Gammaproteobacteria</taxon>
        <taxon>Thiotrichales</taxon>
        <taxon>Piscirickettsiaceae</taxon>
        <taxon>Thiomicrospira</taxon>
    </lineage>
</organism>
<evidence type="ECO:0000313" key="7">
    <source>
        <dbReference type="Proteomes" id="UP000009232"/>
    </source>
</evidence>
<dbReference type="Gene3D" id="2.40.10.340">
    <property type="entry name" value="Rod shape-determining protein MreC, domain 1"/>
    <property type="match status" value="1"/>
</dbReference>
<reference evidence="6 7" key="1">
    <citation type="submission" date="2011-05" db="EMBL/GenBank/DDBJ databases">
        <title>Complete sequence of Thioalkalimicrobium cyclicum ALM1.</title>
        <authorList>
            <consortium name="US DOE Joint Genome Institute"/>
            <person name="Lucas S."/>
            <person name="Han J."/>
            <person name="Lapidus A."/>
            <person name="Cheng J.-F."/>
            <person name="Goodwin L."/>
            <person name="Pitluck S."/>
            <person name="Peters L."/>
            <person name="Mikhailova N."/>
            <person name="Davenport K."/>
            <person name="Han C."/>
            <person name="Tapia R."/>
            <person name="Land M."/>
            <person name="Hauser L."/>
            <person name="Kyrpides N."/>
            <person name="Ivanova N."/>
            <person name="Pagani I."/>
            <person name="Kappler U."/>
            <person name="Woyke T."/>
        </authorList>
    </citation>
    <scope>NUCLEOTIDE SEQUENCE [LARGE SCALE GENOMIC DNA]</scope>
    <source>
        <strain evidence="7">DSM 14477 / JCM 11371 / ALM1</strain>
    </source>
</reference>
<comment type="similarity">
    <text evidence="1">Belongs to the MreC family.</text>
</comment>
<feature type="domain" description="Rod shape-determining protein MreC beta-barrel core" evidence="5">
    <location>
        <begin position="99"/>
        <end position="245"/>
    </location>
</feature>